<feature type="transmembrane region" description="Helical" evidence="7">
    <location>
        <begin position="91"/>
        <end position="115"/>
    </location>
</feature>
<name>A0ABN2HDG3_9ACTN</name>
<evidence type="ECO:0000259" key="9">
    <source>
        <dbReference type="PROSITE" id="PS50928"/>
    </source>
</evidence>
<dbReference type="CDD" id="cd06261">
    <property type="entry name" value="TM_PBP2"/>
    <property type="match status" value="1"/>
</dbReference>
<comment type="subcellular location">
    <subcellularLocation>
        <location evidence="1 7">Cell membrane</location>
        <topology evidence="1 7">Multi-pass membrane protein</topology>
    </subcellularLocation>
</comment>
<keyword evidence="2 7" id="KW-0813">Transport</keyword>
<reference evidence="10 11" key="1">
    <citation type="journal article" date="2019" name="Int. J. Syst. Evol. Microbiol.">
        <title>The Global Catalogue of Microorganisms (GCM) 10K type strain sequencing project: providing services to taxonomists for standard genome sequencing and annotation.</title>
        <authorList>
            <consortium name="The Broad Institute Genomics Platform"/>
            <consortium name="The Broad Institute Genome Sequencing Center for Infectious Disease"/>
            <person name="Wu L."/>
            <person name="Ma J."/>
        </authorList>
    </citation>
    <scope>NUCLEOTIDE SEQUENCE [LARGE SCALE GENOMIC DNA]</scope>
    <source>
        <strain evidence="10 11">JCM 14718</strain>
    </source>
</reference>
<dbReference type="Gene3D" id="1.10.3720.10">
    <property type="entry name" value="MetI-like"/>
    <property type="match status" value="1"/>
</dbReference>
<comment type="similarity">
    <text evidence="7">Belongs to the binding-protein-dependent transport system permease family.</text>
</comment>
<feature type="region of interest" description="Disordered" evidence="8">
    <location>
        <begin position="1"/>
        <end position="21"/>
    </location>
</feature>
<sequence>MSATTATATRKTGKAAGPVSRQRKPIRPARIALHAFLILVTVSFLFPLLLAFYTSFRTQNDTALHGYFSLPDALTVQNYVNAFTQGNMPLYFGNTILVTVPSIILILALSSMVAFGLARFRLPGRKALLVMFVAGNLLPPQIMLTPLYRLYNLIPLPDFMSDSQVLYDSYWGIIAIHVAFQIGFCTFVLTNYMEVLPKELTESALVDGAGAWKQYTSIILPLCRPPLAALATLEFTWIYNDFLWALVLMSTGDKRPITSALNNLKGEFFTDNNLLAAGSLIIALPTMIVYFALQKQFISGLTLGANKG</sequence>
<dbReference type="Pfam" id="PF00528">
    <property type="entry name" value="BPD_transp_1"/>
    <property type="match status" value="1"/>
</dbReference>
<evidence type="ECO:0000313" key="10">
    <source>
        <dbReference type="EMBL" id="GAA1686056.1"/>
    </source>
</evidence>
<evidence type="ECO:0000256" key="4">
    <source>
        <dbReference type="ARBA" id="ARBA00022692"/>
    </source>
</evidence>
<keyword evidence="3" id="KW-1003">Cell membrane</keyword>
<feature type="transmembrane region" description="Helical" evidence="7">
    <location>
        <begin position="31"/>
        <end position="53"/>
    </location>
</feature>
<evidence type="ECO:0000313" key="11">
    <source>
        <dbReference type="Proteomes" id="UP001500618"/>
    </source>
</evidence>
<evidence type="ECO:0000256" key="2">
    <source>
        <dbReference type="ARBA" id="ARBA00022448"/>
    </source>
</evidence>
<feature type="compositionally biased region" description="Low complexity" evidence="8">
    <location>
        <begin position="1"/>
        <end position="17"/>
    </location>
</feature>
<feature type="transmembrane region" description="Helical" evidence="7">
    <location>
        <begin position="127"/>
        <end position="150"/>
    </location>
</feature>
<dbReference type="PANTHER" id="PTHR43744">
    <property type="entry name" value="ABC TRANSPORTER PERMEASE PROTEIN MG189-RELATED-RELATED"/>
    <property type="match status" value="1"/>
</dbReference>
<gene>
    <name evidence="10" type="ORF">GCM10009765_39230</name>
</gene>
<evidence type="ECO:0000256" key="6">
    <source>
        <dbReference type="ARBA" id="ARBA00023136"/>
    </source>
</evidence>
<protein>
    <submittedName>
        <fullName evidence="10">Carbohydrate ABC transporter permease</fullName>
    </submittedName>
</protein>
<keyword evidence="11" id="KW-1185">Reference proteome</keyword>
<dbReference type="RefSeq" id="WP_344311685.1">
    <property type="nucleotide sequence ID" value="NZ_BAAANY010000014.1"/>
</dbReference>
<proteinExistence type="inferred from homology"/>
<dbReference type="EMBL" id="BAAANY010000014">
    <property type="protein sequence ID" value="GAA1686056.1"/>
    <property type="molecule type" value="Genomic_DNA"/>
</dbReference>
<evidence type="ECO:0000256" key="3">
    <source>
        <dbReference type="ARBA" id="ARBA00022475"/>
    </source>
</evidence>
<dbReference type="Proteomes" id="UP001500618">
    <property type="component" value="Unassembled WGS sequence"/>
</dbReference>
<organism evidence="10 11">
    <name type="scientific">Fodinicola feengrottensis</name>
    <dbReference type="NCBI Taxonomy" id="435914"/>
    <lineage>
        <taxon>Bacteria</taxon>
        <taxon>Bacillati</taxon>
        <taxon>Actinomycetota</taxon>
        <taxon>Actinomycetes</taxon>
        <taxon>Mycobacteriales</taxon>
        <taxon>Fodinicola</taxon>
    </lineage>
</organism>
<dbReference type="InterPro" id="IPR000515">
    <property type="entry name" value="MetI-like"/>
</dbReference>
<feature type="transmembrane region" description="Helical" evidence="7">
    <location>
        <begin position="170"/>
        <end position="189"/>
    </location>
</feature>
<evidence type="ECO:0000256" key="8">
    <source>
        <dbReference type="SAM" id="MobiDB-lite"/>
    </source>
</evidence>
<accession>A0ABN2HDG3</accession>
<evidence type="ECO:0000256" key="5">
    <source>
        <dbReference type="ARBA" id="ARBA00022989"/>
    </source>
</evidence>
<keyword evidence="5 7" id="KW-1133">Transmembrane helix</keyword>
<comment type="caution">
    <text evidence="10">The sequence shown here is derived from an EMBL/GenBank/DDBJ whole genome shotgun (WGS) entry which is preliminary data.</text>
</comment>
<dbReference type="SUPFAM" id="SSF161098">
    <property type="entry name" value="MetI-like"/>
    <property type="match status" value="1"/>
</dbReference>
<dbReference type="PROSITE" id="PS50928">
    <property type="entry name" value="ABC_TM1"/>
    <property type="match status" value="1"/>
</dbReference>
<feature type="domain" description="ABC transmembrane type-1" evidence="9">
    <location>
        <begin position="92"/>
        <end position="293"/>
    </location>
</feature>
<evidence type="ECO:0000256" key="1">
    <source>
        <dbReference type="ARBA" id="ARBA00004651"/>
    </source>
</evidence>
<dbReference type="InterPro" id="IPR035906">
    <property type="entry name" value="MetI-like_sf"/>
</dbReference>
<keyword evidence="4 7" id="KW-0812">Transmembrane</keyword>
<keyword evidence="6 7" id="KW-0472">Membrane</keyword>
<feature type="transmembrane region" description="Helical" evidence="7">
    <location>
        <begin position="274"/>
        <end position="293"/>
    </location>
</feature>
<evidence type="ECO:0000256" key="7">
    <source>
        <dbReference type="RuleBase" id="RU363032"/>
    </source>
</evidence>